<comment type="caution">
    <text evidence="7">The sequence shown here is derived from an EMBL/GenBank/DDBJ whole genome shotgun (WGS) entry which is preliminary data.</text>
</comment>
<evidence type="ECO:0000259" key="6">
    <source>
        <dbReference type="Pfam" id="PF17101"/>
    </source>
</evidence>
<feature type="domain" description="Stealth protein CR2 conserved region 2" evidence="5">
    <location>
        <begin position="58"/>
        <end position="161"/>
    </location>
</feature>
<evidence type="ECO:0000256" key="1">
    <source>
        <dbReference type="ARBA" id="ARBA00007583"/>
    </source>
</evidence>
<accession>A0ABU8QI91</accession>
<dbReference type="EMBL" id="JBBGAZ010000007">
    <property type="protein sequence ID" value="MEJ5219139.1"/>
    <property type="molecule type" value="Genomic_DNA"/>
</dbReference>
<evidence type="ECO:0000313" key="7">
    <source>
        <dbReference type="EMBL" id="MEJ5219139.1"/>
    </source>
</evidence>
<sequence length="355" mass="40376">MPEIMTQRPVDEDKTGDPIDAVITWVDGSSEKHSRKRQRYLAQAGRALHENAINPHRWACNDEILYCLQSLENSAPWVRKIWIVVDDETPDLRSLSENTRAKIRFVFHPEIFAEFADALPTFNSLAIESMLWRIEGLSERFMYFNDDVFLAAPLKPTDVFSGSSPILRGKWVDYSEALNSPEVRRDPAKFNHYMQLNAATMMGFEATRLFSSAHVVHPLRRSVMSRLFDQHREAFRNNVAHRFRDLSQFLPQGLHNHACIIAQDAVFETATDHLHIVSGQGIGQCPSETRSLLQKATSPEIKFLCVNDLPQLEDVVPEAREWISLAIGGFPRDKNFSSTRPPGNPSEPGVLREPS</sequence>
<proteinExistence type="inferred from homology"/>
<organism evidence="7 8">
    <name type="scientific">Cognatishimia coralii</name>
    <dbReference type="NCBI Taxonomy" id="3083254"/>
    <lineage>
        <taxon>Bacteria</taxon>
        <taxon>Pseudomonadati</taxon>
        <taxon>Pseudomonadota</taxon>
        <taxon>Alphaproteobacteria</taxon>
        <taxon>Rhodobacterales</taxon>
        <taxon>Paracoccaceae</taxon>
        <taxon>Cognatishimia</taxon>
    </lineage>
</organism>
<dbReference type="Proteomes" id="UP001368270">
    <property type="component" value="Unassembled WGS sequence"/>
</dbReference>
<dbReference type="InterPro" id="IPR047141">
    <property type="entry name" value="Stealth"/>
</dbReference>
<dbReference type="PANTHER" id="PTHR24045">
    <property type="match status" value="1"/>
</dbReference>
<feature type="domain" description="Stealth protein CR1 conserved region 1" evidence="6">
    <location>
        <begin position="18"/>
        <end position="43"/>
    </location>
</feature>
<comment type="similarity">
    <text evidence="1">Belongs to the stealth family.</text>
</comment>
<dbReference type="PANTHER" id="PTHR24045:SF0">
    <property type="entry name" value="N-ACETYLGLUCOSAMINE-1-PHOSPHOTRANSFERASE SUBUNITS ALPHA_BETA"/>
    <property type="match status" value="1"/>
</dbReference>
<feature type="region of interest" description="Disordered" evidence="4">
    <location>
        <begin position="332"/>
        <end position="355"/>
    </location>
</feature>
<keyword evidence="3" id="KW-0270">Exopolysaccharide synthesis</keyword>
<evidence type="ECO:0000256" key="4">
    <source>
        <dbReference type="SAM" id="MobiDB-lite"/>
    </source>
</evidence>
<reference evidence="7 8" key="1">
    <citation type="submission" date="2024-03" db="EMBL/GenBank/DDBJ databases">
        <title>Cognatishimia coralii sp. nov., a marine bacterium isolated from coral surrounding seawater.</title>
        <authorList>
            <person name="Liu X."/>
            <person name="Liu S."/>
            <person name="Sun H."/>
            <person name="Zhang Y."/>
        </authorList>
    </citation>
    <scope>NUCLEOTIDE SEQUENCE [LARGE SCALE GENOMIC DNA]</scope>
    <source>
        <strain evidence="7 8">D5M38</strain>
    </source>
</reference>
<dbReference type="Pfam" id="PF17101">
    <property type="entry name" value="Stealth_CR1"/>
    <property type="match status" value="1"/>
</dbReference>
<name>A0ABU8QI91_9RHOB</name>
<gene>
    <name evidence="7" type="ORF">WG622_12860</name>
</gene>
<dbReference type="InterPro" id="IPR021520">
    <property type="entry name" value="Stealth_CR2"/>
</dbReference>
<dbReference type="Pfam" id="PF11380">
    <property type="entry name" value="Stealth_CR2"/>
    <property type="match status" value="1"/>
</dbReference>
<evidence type="ECO:0000256" key="3">
    <source>
        <dbReference type="ARBA" id="ARBA00023169"/>
    </source>
</evidence>
<protein>
    <submittedName>
        <fullName evidence="7">Stealth CR1 domain-containing protein</fullName>
    </submittedName>
</protein>
<dbReference type="InterPro" id="IPR031358">
    <property type="entry name" value="Stealth_CR1"/>
</dbReference>
<dbReference type="RefSeq" id="WP_339403968.1">
    <property type="nucleotide sequence ID" value="NZ_JBBGAZ010000007.1"/>
</dbReference>
<evidence type="ECO:0000259" key="5">
    <source>
        <dbReference type="Pfam" id="PF11380"/>
    </source>
</evidence>
<evidence type="ECO:0000313" key="8">
    <source>
        <dbReference type="Proteomes" id="UP001368270"/>
    </source>
</evidence>
<keyword evidence="8" id="KW-1185">Reference proteome</keyword>
<keyword evidence="2" id="KW-0808">Transferase</keyword>
<evidence type="ECO:0000256" key="2">
    <source>
        <dbReference type="ARBA" id="ARBA00022679"/>
    </source>
</evidence>